<evidence type="ECO:0000313" key="2">
    <source>
        <dbReference type="EMBL" id="RCV87328.1"/>
    </source>
</evidence>
<keyword evidence="1" id="KW-0472">Membrane</keyword>
<evidence type="ECO:0000256" key="1">
    <source>
        <dbReference type="SAM" id="Phobius"/>
    </source>
</evidence>
<dbReference type="Pfam" id="PF11381">
    <property type="entry name" value="DUF3185"/>
    <property type="match status" value="1"/>
</dbReference>
<keyword evidence="1" id="KW-1133">Transmembrane helix</keyword>
<sequence>MSTNQIIGLVLLVVGAVLLYFGYQSSQGLEDQVYETFTGRFTDSTLWLFIAGAVAAVAGIGLLLRKG</sequence>
<name>A0A368TRT7_9GAMM</name>
<gene>
    <name evidence="2" type="ORF">DU505_17645</name>
</gene>
<accession>A0A368TRT7</accession>
<reference evidence="2 3" key="1">
    <citation type="submission" date="2018-07" db="EMBL/GenBank/DDBJ databases">
        <title>Halomonas montanilacus sp. nov., isolated from Lake Pengyan on Tibetan Plateau.</title>
        <authorList>
            <person name="Lu H."/>
            <person name="Xing P."/>
            <person name="Wu Q."/>
        </authorList>
    </citation>
    <scope>NUCLEOTIDE SEQUENCE [LARGE SCALE GENOMIC DNA]</scope>
    <source>
        <strain evidence="2 3">PYC7W</strain>
    </source>
</reference>
<dbReference type="AlphaFoldDB" id="A0A368TRT7"/>
<proteinExistence type="predicted"/>
<feature type="transmembrane region" description="Helical" evidence="1">
    <location>
        <begin position="7"/>
        <end position="26"/>
    </location>
</feature>
<keyword evidence="3" id="KW-1185">Reference proteome</keyword>
<dbReference type="OrthoDB" id="5740556at2"/>
<dbReference type="EMBL" id="QPII01000016">
    <property type="protein sequence ID" value="RCV87328.1"/>
    <property type="molecule type" value="Genomic_DNA"/>
</dbReference>
<organism evidence="2 3">
    <name type="scientific">Billgrantia montanilacus</name>
    <dbReference type="NCBI Taxonomy" id="2282305"/>
    <lineage>
        <taxon>Bacteria</taxon>
        <taxon>Pseudomonadati</taxon>
        <taxon>Pseudomonadota</taxon>
        <taxon>Gammaproteobacteria</taxon>
        <taxon>Oceanospirillales</taxon>
        <taxon>Halomonadaceae</taxon>
        <taxon>Billgrantia</taxon>
    </lineage>
</organism>
<dbReference type="Proteomes" id="UP000252405">
    <property type="component" value="Unassembled WGS sequence"/>
</dbReference>
<comment type="caution">
    <text evidence="2">The sequence shown here is derived from an EMBL/GenBank/DDBJ whole genome shotgun (WGS) entry which is preliminary data.</text>
</comment>
<dbReference type="InterPro" id="IPR021521">
    <property type="entry name" value="DUF3185"/>
</dbReference>
<dbReference type="RefSeq" id="WP_114480299.1">
    <property type="nucleotide sequence ID" value="NZ_QPII01000016.1"/>
</dbReference>
<protein>
    <submittedName>
        <fullName evidence="2">DUF3185 family protein</fullName>
    </submittedName>
</protein>
<keyword evidence="1" id="KW-0812">Transmembrane</keyword>
<evidence type="ECO:0000313" key="3">
    <source>
        <dbReference type="Proteomes" id="UP000252405"/>
    </source>
</evidence>
<feature type="transmembrane region" description="Helical" evidence="1">
    <location>
        <begin position="46"/>
        <end position="64"/>
    </location>
</feature>